<feature type="transmembrane region" description="Helical" evidence="1">
    <location>
        <begin position="105"/>
        <end position="128"/>
    </location>
</feature>
<evidence type="ECO:0008006" key="4">
    <source>
        <dbReference type="Google" id="ProtNLM"/>
    </source>
</evidence>
<feature type="transmembrane region" description="Helical" evidence="1">
    <location>
        <begin position="43"/>
        <end position="68"/>
    </location>
</feature>
<keyword evidence="1" id="KW-0812">Transmembrane</keyword>
<gene>
    <name evidence="2" type="ORF">GGQ88_001205</name>
</gene>
<feature type="transmembrane region" description="Helical" evidence="1">
    <location>
        <begin position="13"/>
        <end position="31"/>
    </location>
</feature>
<evidence type="ECO:0000313" key="2">
    <source>
        <dbReference type="EMBL" id="MBB3859944.1"/>
    </source>
</evidence>
<feature type="transmembrane region" description="Helical" evidence="1">
    <location>
        <begin position="74"/>
        <end position="93"/>
    </location>
</feature>
<protein>
    <recommendedName>
        <fullName evidence="4">Transmembrane protein</fullName>
    </recommendedName>
</protein>
<sequence length="140" mass="15663">MPAKITNPAVRRYTIRLFVLMTAYVLFLILAKWMFKRGMAEGSFAYVLALLPALPIIGVFWAVMRLLVEQTDEYLRMLMVRQCLFATGFALFVTTIREWLQNFDLIAAGDGGFGAAFFWFAGLGLGALYNRLTLGDGGCS</sequence>
<organism evidence="2 3">
    <name type="scientific">Novosphingobium hassiacum</name>
    <dbReference type="NCBI Taxonomy" id="173676"/>
    <lineage>
        <taxon>Bacteria</taxon>
        <taxon>Pseudomonadati</taxon>
        <taxon>Pseudomonadota</taxon>
        <taxon>Alphaproteobacteria</taxon>
        <taxon>Sphingomonadales</taxon>
        <taxon>Sphingomonadaceae</taxon>
        <taxon>Novosphingobium</taxon>
    </lineage>
</organism>
<keyword evidence="1" id="KW-0472">Membrane</keyword>
<evidence type="ECO:0000256" key="1">
    <source>
        <dbReference type="SAM" id="Phobius"/>
    </source>
</evidence>
<reference evidence="2 3" key="1">
    <citation type="submission" date="2020-08" db="EMBL/GenBank/DDBJ databases">
        <title>Genomic Encyclopedia of Type Strains, Phase IV (KMG-IV): sequencing the most valuable type-strain genomes for metagenomic binning, comparative biology and taxonomic classification.</title>
        <authorList>
            <person name="Goeker M."/>
        </authorList>
    </citation>
    <scope>NUCLEOTIDE SEQUENCE [LARGE SCALE GENOMIC DNA]</scope>
    <source>
        <strain evidence="2 3">DSM 14552</strain>
    </source>
</reference>
<dbReference type="EMBL" id="JACICY010000002">
    <property type="protein sequence ID" value="MBB3859944.1"/>
    <property type="molecule type" value="Genomic_DNA"/>
</dbReference>
<dbReference type="Proteomes" id="UP000562395">
    <property type="component" value="Unassembled WGS sequence"/>
</dbReference>
<proteinExistence type="predicted"/>
<dbReference type="AlphaFoldDB" id="A0A7W5ZVE2"/>
<name>A0A7W5ZVE2_9SPHN</name>
<keyword evidence="1" id="KW-1133">Transmembrane helix</keyword>
<evidence type="ECO:0000313" key="3">
    <source>
        <dbReference type="Proteomes" id="UP000562395"/>
    </source>
</evidence>
<dbReference type="RefSeq" id="WP_183612208.1">
    <property type="nucleotide sequence ID" value="NZ_JACICY010000002.1"/>
</dbReference>
<accession>A0A7W5ZVE2</accession>
<comment type="caution">
    <text evidence="2">The sequence shown here is derived from an EMBL/GenBank/DDBJ whole genome shotgun (WGS) entry which is preliminary data.</text>
</comment>
<keyword evidence="3" id="KW-1185">Reference proteome</keyword>